<feature type="domain" description="C2H2-type" evidence="16">
    <location>
        <begin position="515"/>
        <end position="542"/>
    </location>
</feature>
<dbReference type="PROSITE" id="PS00028">
    <property type="entry name" value="ZINC_FINGER_C2H2_1"/>
    <property type="match status" value="8"/>
</dbReference>
<evidence type="ECO:0000256" key="1">
    <source>
        <dbReference type="ARBA" id="ARBA00003767"/>
    </source>
</evidence>
<dbReference type="FunFam" id="3.30.160.60:FF:000290">
    <property type="entry name" value="Zinc finger protein 697 isoform X1"/>
    <property type="match status" value="1"/>
</dbReference>
<dbReference type="PANTHER" id="PTHR14196:SF12">
    <property type="entry name" value="ZINC FINGER PROTEIN 208-LIKE"/>
    <property type="match status" value="1"/>
</dbReference>
<gene>
    <name evidence="17" type="primary">LOC114462909</name>
</gene>
<dbReference type="FunFam" id="3.30.160.60:FF:000624">
    <property type="entry name" value="zinc finger protein 697"/>
    <property type="match status" value="1"/>
</dbReference>
<dbReference type="GO" id="GO:0000981">
    <property type="term" value="F:DNA-binding transcription factor activity, RNA polymerase II-specific"/>
    <property type="evidence" value="ECO:0007669"/>
    <property type="project" value="TreeGrafter"/>
</dbReference>
<dbReference type="PANTHER" id="PTHR14196">
    <property type="entry name" value="ODD-SKIPPED - RELATED"/>
    <property type="match status" value="1"/>
</dbReference>
<dbReference type="FunFam" id="3.30.160.60:FF:001792">
    <property type="entry name" value="Zinc finger and BTB domain-containing 40"/>
    <property type="match status" value="1"/>
</dbReference>
<feature type="domain" description="C2H2-type" evidence="16">
    <location>
        <begin position="571"/>
        <end position="598"/>
    </location>
</feature>
<dbReference type="InterPro" id="IPR050717">
    <property type="entry name" value="C2H2-ZF_Transcription_Reg"/>
</dbReference>
<dbReference type="GO" id="GO:0000977">
    <property type="term" value="F:RNA polymerase II transcription regulatory region sequence-specific DNA binding"/>
    <property type="evidence" value="ECO:0007669"/>
    <property type="project" value="TreeGrafter"/>
</dbReference>
<evidence type="ECO:0000259" key="16">
    <source>
        <dbReference type="PROSITE" id="PS50157"/>
    </source>
</evidence>
<feature type="domain" description="C2H2-type" evidence="16">
    <location>
        <begin position="543"/>
        <end position="570"/>
    </location>
</feature>
<reference evidence="17" key="3">
    <citation type="submission" date="2025-09" db="UniProtKB">
        <authorList>
            <consortium name="Ensembl"/>
        </authorList>
    </citation>
    <scope>IDENTIFICATION</scope>
</reference>
<evidence type="ECO:0000256" key="12">
    <source>
        <dbReference type="ARBA" id="ARBA00023163"/>
    </source>
</evidence>
<evidence type="ECO:0000256" key="13">
    <source>
        <dbReference type="ARBA" id="ARBA00023242"/>
    </source>
</evidence>
<evidence type="ECO:0000313" key="17">
    <source>
        <dbReference type="Ensembl" id="ENSGWIP00000000906.1"/>
    </source>
</evidence>
<evidence type="ECO:0000256" key="6">
    <source>
        <dbReference type="ARBA" id="ARBA00022737"/>
    </source>
</evidence>
<dbReference type="PROSITE" id="PS50157">
    <property type="entry name" value="ZINC_FINGER_C2H2_2"/>
    <property type="match status" value="8"/>
</dbReference>
<keyword evidence="11" id="KW-0238">DNA-binding</keyword>
<feature type="region of interest" description="Disordered" evidence="15">
    <location>
        <begin position="132"/>
        <end position="178"/>
    </location>
</feature>
<evidence type="ECO:0000256" key="10">
    <source>
        <dbReference type="ARBA" id="ARBA00023015"/>
    </source>
</evidence>
<dbReference type="InterPro" id="IPR036236">
    <property type="entry name" value="Znf_C2H2_sf"/>
</dbReference>
<dbReference type="FunFam" id="3.30.160.60:FF:000097">
    <property type="entry name" value="Zinc finger protein"/>
    <property type="match status" value="1"/>
</dbReference>
<feature type="compositionally biased region" description="Acidic residues" evidence="15">
    <location>
        <begin position="303"/>
        <end position="312"/>
    </location>
</feature>
<feature type="compositionally biased region" description="Basic and acidic residues" evidence="15">
    <location>
        <begin position="286"/>
        <end position="298"/>
    </location>
</feature>
<evidence type="ECO:0000256" key="4">
    <source>
        <dbReference type="ARBA" id="ARBA00022499"/>
    </source>
</evidence>
<protein>
    <submittedName>
        <fullName evidence="17">Zinc finger protein 62-like</fullName>
    </submittedName>
</protein>
<keyword evidence="5" id="KW-0479">Metal-binding</keyword>
<feature type="compositionally biased region" description="Basic and acidic residues" evidence="15">
    <location>
        <begin position="145"/>
        <end position="157"/>
    </location>
</feature>
<dbReference type="AlphaFoldDB" id="A0A8C5D3P9"/>
<dbReference type="FunFam" id="3.30.160.60:FF:002343">
    <property type="entry name" value="Zinc finger protein 33A"/>
    <property type="match status" value="1"/>
</dbReference>
<dbReference type="GO" id="GO:0008270">
    <property type="term" value="F:zinc ion binding"/>
    <property type="evidence" value="ECO:0007669"/>
    <property type="project" value="UniProtKB-KW"/>
</dbReference>
<accession>A0A8C5D3P9</accession>
<comment type="similarity">
    <text evidence="3">Belongs to the krueppel C2H2-type zinc-finger protein family.</text>
</comment>
<keyword evidence="9" id="KW-0832">Ubl conjugation</keyword>
<dbReference type="Proteomes" id="UP000694680">
    <property type="component" value="Chromosome 5"/>
</dbReference>
<evidence type="ECO:0000256" key="3">
    <source>
        <dbReference type="ARBA" id="ARBA00006991"/>
    </source>
</evidence>
<feature type="domain" description="C2H2-type" evidence="16">
    <location>
        <begin position="375"/>
        <end position="402"/>
    </location>
</feature>
<evidence type="ECO:0000256" key="8">
    <source>
        <dbReference type="ARBA" id="ARBA00022833"/>
    </source>
</evidence>
<evidence type="ECO:0000256" key="5">
    <source>
        <dbReference type="ARBA" id="ARBA00022723"/>
    </source>
</evidence>
<keyword evidence="4" id="KW-1017">Isopeptide bond</keyword>
<evidence type="ECO:0000256" key="9">
    <source>
        <dbReference type="ARBA" id="ARBA00022843"/>
    </source>
</evidence>
<keyword evidence="8" id="KW-0862">Zinc</keyword>
<dbReference type="InterPro" id="IPR013087">
    <property type="entry name" value="Znf_C2H2_type"/>
</dbReference>
<keyword evidence="10" id="KW-0805">Transcription regulation</keyword>
<comment type="subcellular location">
    <subcellularLocation>
        <location evidence="2">Nucleus</location>
    </subcellularLocation>
</comment>
<keyword evidence="7 14" id="KW-0863">Zinc-finger</keyword>
<dbReference type="FunFam" id="3.30.160.60:FF:000110">
    <property type="entry name" value="Zinc finger protein-like"/>
    <property type="match status" value="1"/>
</dbReference>
<sequence>MSTKKTCFFCQGVLFCAQKVCCRCKKDQPVKHRLKKKLLCDRKKKHNVALIEDEAIIMLEKFHAIGCKPMLLLGKEIKKGQTKCDILTPRCRLSASAKDYLQKISSFYQCLCEGWTQESTDDNQVITLQLTARHPQEGTGNAERNSADQKKETHVTDVEEEESPASIDGQTERGNPVDRQLDQTDTLERHMEQVDGQGSGFGNTKRLLHKKQEQREFWVNVEGEQLCGQPESDIIAVIVKSEEDEEKLQCSELRWKQSENMKGEPATCTLAHLIRGKTPEDNSEEQAAKPHTDGEKTDSSQTGDDDDDDDDWQVPLTVSDSENEKRKRSRSHKVGDSRSNDGKKKTKPTPKSGDSLSCLDDENHSKVLHTQEKPYSCNVCGRCFTKIPNLKSHMRIHTGEKPFVCDMCGKSFSHKTNLNSHVRVHKAEKPFKCDVCSKCFKDPQTLKVHTRVHTGEKPYSCDMCSKRFSSKSYFKAHKRGHTGEKPFGCDICRKCFKDSQTLKLHTRVHTGEKPYSCDICSKPFTRKSYLEAHIRVHTGEKPYSCDICGQRFTHQPNLSAHVRIHSGEKSFVCNICGKGFRRKADRDRHKGIHRGGKPNGCDVSG</sequence>
<feature type="domain" description="C2H2-type" evidence="16">
    <location>
        <begin position="487"/>
        <end position="514"/>
    </location>
</feature>
<evidence type="ECO:0000256" key="7">
    <source>
        <dbReference type="ARBA" id="ARBA00022771"/>
    </source>
</evidence>
<dbReference type="Pfam" id="PF13465">
    <property type="entry name" value="zf-H2C2_2"/>
    <property type="match status" value="1"/>
</dbReference>
<evidence type="ECO:0000256" key="2">
    <source>
        <dbReference type="ARBA" id="ARBA00004123"/>
    </source>
</evidence>
<evidence type="ECO:0000256" key="15">
    <source>
        <dbReference type="SAM" id="MobiDB-lite"/>
    </source>
</evidence>
<feature type="domain" description="C2H2-type" evidence="16">
    <location>
        <begin position="403"/>
        <end position="430"/>
    </location>
</feature>
<organism evidence="17 18">
    <name type="scientific">Gouania willdenowi</name>
    <name type="common">Blunt-snouted clingfish</name>
    <name type="synonym">Lepadogaster willdenowi</name>
    <dbReference type="NCBI Taxonomy" id="441366"/>
    <lineage>
        <taxon>Eukaryota</taxon>
        <taxon>Metazoa</taxon>
        <taxon>Chordata</taxon>
        <taxon>Craniata</taxon>
        <taxon>Vertebrata</taxon>
        <taxon>Euteleostomi</taxon>
        <taxon>Actinopterygii</taxon>
        <taxon>Neopterygii</taxon>
        <taxon>Teleostei</taxon>
        <taxon>Neoteleostei</taxon>
        <taxon>Acanthomorphata</taxon>
        <taxon>Ovalentaria</taxon>
        <taxon>Blenniimorphae</taxon>
        <taxon>Blenniiformes</taxon>
        <taxon>Gobiesocoidei</taxon>
        <taxon>Gobiesocidae</taxon>
        <taxon>Gobiesocinae</taxon>
        <taxon>Gouania</taxon>
    </lineage>
</organism>
<dbReference type="SMART" id="SM00355">
    <property type="entry name" value="ZnF_C2H2"/>
    <property type="match status" value="8"/>
</dbReference>
<dbReference type="GO" id="GO:0005634">
    <property type="term" value="C:nucleus"/>
    <property type="evidence" value="ECO:0007669"/>
    <property type="project" value="UniProtKB-SubCell"/>
</dbReference>
<evidence type="ECO:0000313" key="18">
    <source>
        <dbReference type="Proteomes" id="UP000694680"/>
    </source>
</evidence>
<comment type="function">
    <text evidence="1">May be involved in transcriptional regulation.</text>
</comment>
<name>A0A8C5D3P9_GOUWI</name>
<dbReference type="Gene3D" id="3.30.160.60">
    <property type="entry name" value="Classic Zinc Finger"/>
    <property type="match status" value="8"/>
</dbReference>
<feature type="region of interest" description="Disordered" evidence="15">
    <location>
        <begin position="278"/>
        <end position="359"/>
    </location>
</feature>
<keyword evidence="18" id="KW-1185">Reference proteome</keyword>
<reference evidence="17" key="2">
    <citation type="submission" date="2025-08" db="UniProtKB">
        <authorList>
            <consortium name="Ensembl"/>
        </authorList>
    </citation>
    <scope>IDENTIFICATION</scope>
</reference>
<dbReference type="Ensembl" id="ENSGWIT00000000983.1">
    <property type="protein sequence ID" value="ENSGWIP00000000906.1"/>
    <property type="gene ID" value="ENSGWIG00000000564.1"/>
</dbReference>
<keyword evidence="6" id="KW-0677">Repeat</keyword>
<feature type="domain" description="C2H2-type" evidence="16">
    <location>
        <begin position="431"/>
        <end position="458"/>
    </location>
</feature>
<dbReference type="FunFam" id="3.30.160.60:FF:001155">
    <property type="entry name" value="Zinc finger 30C"/>
    <property type="match status" value="1"/>
</dbReference>
<dbReference type="FunFam" id="3.30.160.60:FF:001498">
    <property type="entry name" value="Zinc finger protein 404"/>
    <property type="match status" value="1"/>
</dbReference>
<feature type="domain" description="C2H2-type" evidence="16">
    <location>
        <begin position="459"/>
        <end position="486"/>
    </location>
</feature>
<keyword evidence="12" id="KW-0804">Transcription</keyword>
<dbReference type="Pfam" id="PF00096">
    <property type="entry name" value="zf-C2H2"/>
    <property type="match status" value="6"/>
</dbReference>
<dbReference type="SUPFAM" id="SSF57667">
    <property type="entry name" value="beta-beta-alpha zinc fingers"/>
    <property type="match status" value="4"/>
</dbReference>
<feature type="compositionally biased region" description="Basic and acidic residues" evidence="15">
    <location>
        <begin position="333"/>
        <end position="343"/>
    </location>
</feature>
<evidence type="ECO:0000256" key="14">
    <source>
        <dbReference type="PROSITE-ProRule" id="PRU00042"/>
    </source>
</evidence>
<keyword evidence="13" id="KW-0539">Nucleus</keyword>
<evidence type="ECO:0000256" key="11">
    <source>
        <dbReference type="ARBA" id="ARBA00023125"/>
    </source>
</evidence>
<proteinExistence type="inferred from homology"/>
<reference evidence="17" key="1">
    <citation type="submission" date="2020-06" db="EMBL/GenBank/DDBJ databases">
        <authorList>
            <consortium name="Wellcome Sanger Institute Data Sharing"/>
        </authorList>
    </citation>
    <scope>NUCLEOTIDE SEQUENCE [LARGE SCALE GENOMIC DNA]</scope>
</reference>